<organism evidence="1 2">
    <name type="scientific">Gouania willdenowi</name>
    <name type="common">Blunt-snouted clingfish</name>
    <name type="synonym">Lepadogaster willdenowi</name>
    <dbReference type="NCBI Taxonomy" id="441366"/>
    <lineage>
        <taxon>Eukaryota</taxon>
        <taxon>Metazoa</taxon>
        <taxon>Chordata</taxon>
        <taxon>Craniata</taxon>
        <taxon>Vertebrata</taxon>
        <taxon>Euteleostomi</taxon>
        <taxon>Actinopterygii</taxon>
        <taxon>Neopterygii</taxon>
        <taxon>Teleostei</taxon>
        <taxon>Neoteleostei</taxon>
        <taxon>Acanthomorphata</taxon>
        <taxon>Ovalentaria</taxon>
        <taxon>Blenniimorphae</taxon>
        <taxon>Blenniiformes</taxon>
        <taxon>Gobiesocoidei</taxon>
        <taxon>Gobiesocidae</taxon>
        <taxon>Gobiesocinae</taxon>
        <taxon>Gouania</taxon>
    </lineage>
</organism>
<evidence type="ECO:0000313" key="1">
    <source>
        <dbReference type="Ensembl" id="ENSGWIP00000043352.1"/>
    </source>
</evidence>
<dbReference type="Ensembl" id="ENSGWIT00000047027.1">
    <property type="protein sequence ID" value="ENSGWIP00000043352.1"/>
    <property type="gene ID" value="ENSGWIG00000021686.1"/>
</dbReference>
<accession>A0A8C5HF41</accession>
<evidence type="ECO:0000313" key="2">
    <source>
        <dbReference type="Proteomes" id="UP000694680"/>
    </source>
</evidence>
<protein>
    <submittedName>
        <fullName evidence="1">Uncharacterized protein</fullName>
    </submittedName>
</protein>
<dbReference type="Proteomes" id="UP000694680">
    <property type="component" value="Chromosome 9"/>
</dbReference>
<reference evidence="1" key="3">
    <citation type="submission" date="2025-09" db="UniProtKB">
        <authorList>
            <consortium name="Ensembl"/>
        </authorList>
    </citation>
    <scope>IDENTIFICATION</scope>
</reference>
<reference evidence="1" key="1">
    <citation type="submission" date="2020-06" db="EMBL/GenBank/DDBJ databases">
        <authorList>
            <consortium name="Wellcome Sanger Institute Data Sharing"/>
        </authorList>
    </citation>
    <scope>NUCLEOTIDE SEQUENCE [LARGE SCALE GENOMIC DNA]</scope>
</reference>
<reference evidence="1" key="2">
    <citation type="submission" date="2025-08" db="UniProtKB">
        <authorList>
            <consortium name="Ensembl"/>
        </authorList>
    </citation>
    <scope>IDENTIFICATION</scope>
</reference>
<name>A0A8C5HF41_GOUWI</name>
<sequence>MFFTFSKSVVQGWTVLTQTCAGPLNPAPLDLNIWEANLSRGPQRDKAGSEPPSLFHKLAHISLTDGSTHCTFTVFNHYLFLPPLPLPLFFRLCI</sequence>
<proteinExistence type="predicted"/>
<keyword evidence="2" id="KW-1185">Reference proteome</keyword>
<dbReference type="AlphaFoldDB" id="A0A8C5HF41"/>